<keyword evidence="4" id="KW-0121">Carboxypeptidase</keyword>
<keyword evidence="10" id="KW-0573">Peptidoglycan synthesis</keyword>
<comment type="similarity">
    <text evidence="3">In the N-terminal section; belongs to the glycosyltransferase 51 family.</text>
</comment>
<dbReference type="UniPathway" id="UPA00219"/>
<dbReference type="NCBIfam" id="TIGR02074">
    <property type="entry name" value="PBP_1a_fam"/>
    <property type="match status" value="1"/>
</dbReference>
<keyword evidence="16" id="KW-0812">Transmembrane</keyword>
<evidence type="ECO:0000313" key="20">
    <source>
        <dbReference type="Proteomes" id="UP000251205"/>
    </source>
</evidence>
<dbReference type="GO" id="GO:0030288">
    <property type="term" value="C:outer membrane-bounded periplasmic space"/>
    <property type="evidence" value="ECO:0007669"/>
    <property type="project" value="TreeGrafter"/>
</dbReference>
<comment type="catalytic activity">
    <reaction evidence="13">
        <text>Preferential cleavage: (Ac)2-L-Lys-D-Ala-|-D-Ala. Also transpeptidation of peptidyl-alanyl moieties that are N-acyl substituents of D-alanine.</text>
        <dbReference type="EC" id="3.4.16.4"/>
    </reaction>
</comment>
<dbReference type="RefSeq" id="WP_112340107.1">
    <property type="nucleotide sequence ID" value="NZ_QMKK01000016.1"/>
</dbReference>
<comment type="catalytic activity">
    <reaction evidence="14">
        <text>[GlcNAc-(1-&gt;4)-Mur2Ac(oyl-L-Ala-gamma-D-Glu-L-Lys-D-Ala-D-Ala)](n)-di-trans,octa-cis-undecaprenyl diphosphate + beta-D-GlcNAc-(1-&gt;4)-Mur2Ac(oyl-L-Ala-gamma-D-Glu-L-Lys-D-Ala-D-Ala)-di-trans,octa-cis-undecaprenyl diphosphate = [GlcNAc-(1-&gt;4)-Mur2Ac(oyl-L-Ala-gamma-D-Glu-L-Lys-D-Ala-D-Ala)](n+1)-di-trans,octa-cis-undecaprenyl diphosphate + di-trans,octa-cis-undecaprenyl diphosphate + H(+)</text>
        <dbReference type="Rhea" id="RHEA:23708"/>
        <dbReference type="Rhea" id="RHEA-COMP:9602"/>
        <dbReference type="Rhea" id="RHEA-COMP:9603"/>
        <dbReference type="ChEBI" id="CHEBI:15378"/>
        <dbReference type="ChEBI" id="CHEBI:58405"/>
        <dbReference type="ChEBI" id="CHEBI:60033"/>
        <dbReference type="ChEBI" id="CHEBI:78435"/>
        <dbReference type="EC" id="2.4.99.28"/>
    </reaction>
</comment>
<evidence type="ECO:0000256" key="13">
    <source>
        <dbReference type="ARBA" id="ARBA00034000"/>
    </source>
</evidence>
<evidence type="ECO:0000256" key="16">
    <source>
        <dbReference type="SAM" id="Phobius"/>
    </source>
</evidence>
<keyword evidence="7" id="KW-0808">Transferase</keyword>
<dbReference type="GO" id="GO:0009252">
    <property type="term" value="P:peptidoglycan biosynthetic process"/>
    <property type="evidence" value="ECO:0007669"/>
    <property type="project" value="UniProtKB-UniPathway"/>
</dbReference>
<dbReference type="GO" id="GO:0009002">
    <property type="term" value="F:serine-type D-Ala-D-Ala carboxypeptidase activity"/>
    <property type="evidence" value="ECO:0007669"/>
    <property type="project" value="UniProtKB-EC"/>
</dbReference>
<dbReference type="OrthoDB" id="9766909at2"/>
<evidence type="ECO:0000256" key="12">
    <source>
        <dbReference type="ARBA" id="ARBA00023316"/>
    </source>
</evidence>
<dbReference type="InterPro" id="IPR036950">
    <property type="entry name" value="PBP_transglycosylase"/>
</dbReference>
<dbReference type="InterPro" id="IPR001264">
    <property type="entry name" value="Glyco_trans_51"/>
</dbReference>
<sequence>MADKKKSRQRIEPSFSSGRERIDDGFNAGERIVGSRRSANTYSSSSKTYYDEPELDDDEDEDDKDEPVVEKPRRTRARSRRKPARRARPRRGFFGFIRSTIYWGLVLCLWAGIGLAGLVAYYGSRMPSASTWSIPERPPNVKINDLDGTLLANRGTTGGEAVALGDMSPYIPEAIVAIEDRRFYSHFGFDPIGLGRAVVTNVLTGHAVQGGSTLTQQLAKNLFLSPDRTLERKVQEVLLALWLEHKYTKDQILTMYLNRVYFGSNAYGVEAASRRYFNKSAKDVNLGEAAMLAGLVKAPSRLSPARDPAAAEARAQLVLQAMHDQGFISEADIKTAMSQPPTRSKSYWTGAENYVADMVMDQLPKLIGGDIKEDLIVDTTLDMSLEEKAEKALEDVLAKDGKKLSASQASLVSVDATGAIRALVGGRDYAQSQFNRAVTAKRQPGSAFKPFVYTAALEAGLTPNSIRNDMPVKIGNWAPENYEQRYSGPVTLATAVAQSLNTVAAQLVAEIGPDQVIKVARRLGIESDLQANASIALGTSEVSLLELTSAYATFMNGGFKVAPHVITKVTTASGKVLYQANTDNPERVLNPDIVANMNAMMAGVIAYGTGKAARIPGWQAAGKSGTTQSFRDALFVGFTSHLTTGVWFGNDDGKSMRKVTGGGLPAKAWKEFMVAAHKGITPTPIFGGGQIIDNGPPMAQAPNGDQPTTIGNIISGAADDGQVVQQPTLRQRPIQPQIVNQTAINDDPQDLPPANLADDTNPYSSYSYDSGDIPPADIGDSGAPVATARPHRSSLLDVILGR</sequence>
<comment type="caution">
    <text evidence="19">The sequence shown here is derived from an EMBL/GenBank/DDBJ whole genome shotgun (WGS) entry which is preliminary data.</text>
</comment>
<dbReference type="Gene3D" id="3.40.710.10">
    <property type="entry name" value="DD-peptidase/beta-lactamase superfamily"/>
    <property type="match status" value="1"/>
</dbReference>
<organism evidence="19 20">
    <name type="scientific">Rhizobium tropici</name>
    <dbReference type="NCBI Taxonomy" id="398"/>
    <lineage>
        <taxon>Bacteria</taxon>
        <taxon>Pseudomonadati</taxon>
        <taxon>Pseudomonadota</taxon>
        <taxon>Alphaproteobacteria</taxon>
        <taxon>Hyphomicrobiales</taxon>
        <taxon>Rhizobiaceae</taxon>
        <taxon>Rhizobium/Agrobacterium group</taxon>
        <taxon>Rhizobium</taxon>
    </lineage>
</organism>
<reference evidence="19 20" key="1">
    <citation type="submission" date="2018-06" db="EMBL/GenBank/DDBJ databases">
        <title>Whole Genome Sequence of an efficient microsymbiont, Rhizobium tropici.</title>
        <authorList>
            <person name="Srinivasan R."/>
            <person name="Singh H.V."/>
            <person name="Srivastava R."/>
            <person name="Kumari B."/>
            <person name="Radhakrishna A."/>
        </authorList>
    </citation>
    <scope>NUCLEOTIDE SEQUENCE [LARGE SCALE GENOMIC DNA]</scope>
    <source>
        <strain evidence="19 20">IGFRI Rhizo-19</strain>
    </source>
</reference>
<evidence type="ECO:0000256" key="2">
    <source>
        <dbReference type="ARBA" id="ARBA00007090"/>
    </source>
</evidence>
<gene>
    <name evidence="19" type="ORF">DQ393_01785</name>
</gene>
<evidence type="ECO:0000256" key="9">
    <source>
        <dbReference type="ARBA" id="ARBA00022960"/>
    </source>
</evidence>
<dbReference type="SUPFAM" id="SSF53955">
    <property type="entry name" value="Lysozyme-like"/>
    <property type="match status" value="1"/>
</dbReference>
<evidence type="ECO:0000256" key="3">
    <source>
        <dbReference type="ARBA" id="ARBA00007739"/>
    </source>
</evidence>
<dbReference type="PANTHER" id="PTHR32282:SF33">
    <property type="entry name" value="PEPTIDOGLYCAN GLYCOSYLTRANSFERASE"/>
    <property type="match status" value="1"/>
</dbReference>
<evidence type="ECO:0000256" key="1">
    <source>
        <dbReference type="ARBA" id="ARBA00004752"/>
    </source>
</evidence>
<evidence type="ECO:0000259" key="17">
    <source>
        <dbReference type="Pfam" id="PF00905"/>
    </source>
</evidence>
<evidence type="ECO:0000256" key="11">
    <source>
        <dbReference type="ARBA" id="ARBA00023268"/>
    </source>
</evidence>
<keyword evidence="11" id="KW-0511">Multifunctional enzyme</keyword>
<dbReference type="Gene3D" id="1.10.3810.10">
    <property type="entry name" value="Biosynthetic peptidoglycan transglycosylase-like"/>
    <property type="match status" value="1"/>
</dbReference>
<evidence type="ECO:0000256" key="10">
    <source>
        <dbReference type="ARBA" id="ARBA00022984"/>
    </source>
</evidence>
<dbReference type="FunFam" id="1.10.3810.10:FF:000001">
    <property type="entry name" value="Penicillin-binding protein 1A"/>
    <property type="match status" value="1"/>
</dbReference>
<feature type="region of interest" description="Disordered" evidence="15">
    <location>
        <begin position="743"/>
        <end position="788"/>
    </location>
</feature>
<feature type="region of interest" description="Disordered" evidence="15">
    <location>
        <begin position="1"/>
        <end position="84"/>
    </location>
</feature>
<accession>A0A329YGS4</accession>
<evidence type="ECO:0000256" key="8">
    <source>
        <dbReference type="ARBA" id="ARBA00022801"/>
    </source>
</evidence>
<name>A0A329YGS4_RHITR</name>
<dbReference type="EMBL" id="QMKK01000016">
    <property type="protein sequence ID" value="RAX43349.1"/>
    <property type="molecule type" value="Genomic_DNA"/>
</dbReference>
<evidence type="ECO:0000256" key="7">
    <source>
        <dbReference type="ARBA" id="ARBA00022679"/>
    </source>
</evidence>
<keyword evidence="12" id="KW-0961">Cell wall biogenesis/degradation</keyword>
<feature type="domain" description="Penicillin-binding protein transpeptidase" evidence="17">
    <location>
        <begin position="416"/>
        <end position="638"/>
    </location>
</feature>
<proteinExistence type="inferred from homology"/>
<evidence type="ECO:0000256" key="15">
    <source>
        <dbReference type="SAM" id="MobiDB-lite"/>
    </source>
</evidence>
<feature type="compositionally biased region" description="Basic residues" evidence="15">
    <location>
        <begin position="73"/>
        <end position="84"/>
    </location>
</feature>
<keyword evidence="16" id="KW-0472">Membrane</keyword>
<dbReference type="AlphaFoldDB" id="A0A329YGS4"/>
<evidence type="ECO:0000256" key="4">
    <source>
        <dbReference type="ARBA" id="ARBA00022645"/>
    </source>
</evidence>
<dbReference type="InterPro" id="IPR050396">
    <property type="entry name" value="Glycosyltr_51/Transpeptidase"/>
</dbReference>
<dbReference type="InterPro" id="IPR001460">
    <property type="entry name" value="PCN-bd_Tpept"/>
</dbReference>
<dbReference type="Pfam" id="PF00905">
    <property type="entry name" value="Transpeptidase"/>
    <property type="match status" value="1"/>
</dbReference>
<dbReference type="GO" id="GO:0008658">
    <property type="term" value="F:penicillin binding"/>
    <property type="evidence" value="ECO:0007669"/>
    <property type="project" value="InterPro"/>
</dbReference>
<dbReference type="Pfam" id="PF00912">
    <property type="entry name" value="Transgly"/>
    <property type="match status" value="1"/>
</dbReference>
<keyword evidence="5" id="KW-0645">Protease</keyword>
<comment type="similarity">
    <text evidence="2">In the C-terminal section; belongs to the transpeptidase family.</text>
</comment>
<dbReference type="InterPro" id="IPR012338">
    <property type="entry name" value="Beta-lactam/transpept-like"/>
</dbReference>
<dbReference type="GO" id="GO:0008955">
    <property type="term" value="F:peptidoglycan glycosyltransferase activity"/>
    <property type="evidence" value="ECO:0007669"/>
    <property type="project" value="UniProtKB-EC"/>
</dbReference>
<keyword evidence="6" id="KW-0328">Glycosyltransferase</keyword>
<dbReference type="GO" id="GO:0008360">
    <property type="term" value="P:regulation of cell shape"/>
    <property type="evidence" value="ECO:0007669"/>
    <property type="project" value="UniProtKB-KW"/>
</dbReference>
<dbReference type="PANTHER" id="PTHR32282">
    <property type="entry name" value="BINDING PROTEIN TRANSPEPTIDASE, PUTATIVE-RELATED"/>
    <property type="match status" value="1"/>
</dbReference>
<keyword evidence="16" id="KW-1133">Transmembrane helix</keyword>
<evidence type="ECO:0000256" key="5">
    <source>
        <dbReference type="ARBA" id="ARBA00022670"/>
    </source>
</evidence>
<dbReference type="GO" id="GO:0006508">
    <property type="term" value="P:proteolysis"/>
    <property type="evidence" value="ECO:0007669"/>
    <property type="project" value="UniProtKB-KW"/>
</dbReference>
<evidence type="ECO:0000256" key="6">
    <source>
        <dbReference type="ARBA" id="ARBA00022676"/>
    </source>
</evidence>
<dbReference type="GO" id="GO:0071555">
    <property type="term" value="P:cell wall organization"/>
    <property type="evidence" value="ECO:0007669"/>
    <property type="project" value="UniProtKB-KW"/>
</dbReference>
<evidence type="ECO:0000256" key="14">
    <source>
        <dbReference type="ARBA" id="ARBA00049902"/>
    </source>
</evidence>
<keyword evidence="8" id="KW-0378">Hydrolase</keyword>
<feature type="compositionally biased region" description="Low complexity" evidence="15">
    <location>
        <begin position="35"/>
        <end position="48"/>
    </location>
</feature>
<dbReference type="InterPro" id="IPR023346">
    <property type="entry name" value="Lysozyme-like_dom_sf"/>
</dbReference>
<dbReference type="SUPFAM" id="SSF56601">
    <property type="entry name" value="beta-lactamase/transpeptidase-like"/>
    <property type="match status" value="1"/>
</dbReference>
<evidence type="ECO:0000259" key="18">
    <source>
        <dbReference type="Pfam" id="PF00912"/>
    </source>
</evidence>
<evidence type="ECO:0000313" key="19">
    <source>
        <dbReference type="EMBL" id="RAX43349.1"/>
    </source>
</evidence>
<feature type="transmembrane region" description="Helical" evidence="16">
    <location>
        <begin position="100"/>
        <end position="123"/>
    </location>
</feature>
<keyword evidence="9" id="KW-0133">Cell shape</keyword>
<protein>
    <submittedName>
        <fullName evidence="19">Penicillin-binding protein</fullName>
    </submittedName>
</protein>
<feature type="domain" description="Glycosyl transferase family 51" evidence="18">
    <location>
        <begin position="157"/>
        <end position="323"/>
    </location>
</feature>
<feature type="compositionally biased region" description="Acidic residues" evidence="15">
    <location>
        <begin position="51"/>
        <end position="65"/>
    </location>
</feature>
<dbReference type="Proteomes" id="UP000251205">
    <property type="component" value="Unassembled WGS sequence"/>
</dbReference>
<comment type="pathway">
    <text evidence="1">Cell wall biogenesis; peptidoglycan biosynthesis.</text>
</comment>